<feature type="compositionally biased region" description="Basic residues" evidence="18">
    <location>
        <begin position="153"/>
        <end position="166"/>
    </location>
</feature>
<dbReference type="VEuPathDB" id="VectorBase:AALB017371"/>
<keyword evidence="11" id="KW-0408">Iron</keyword>
<evidence type="ECO:0000256" key="11">
    <source>
        <dbReference type="ARBA" id="ARBA00023004"/>
    </source>
</evidence>
<dbReference type="GO" id="GO:0140680">
    <property type="term" value="F:histone H3K36me/H3K36me2 demethylase activity"/>
    <property type="evidence" value="ECO:0007669"/>
    <property type="project" value="UniProtKB-EC"/>
</dbReference>
<dbReference type="VEuPathDB" id="VectorBase:AALB017370"/>
<evidence type="ECO:0000256" key="12">
    <source>
        <dbReference type="ARBA" id="ARBA00023015"/>
    </source>
</evidence>
<evidence type="ECO:0000256" key="10">
    <source>
        <dbReference type="ARBA" id="ARBA00023002"/>
    </source>
</evidence>
<dbReference type="VEuPathDB" id="VectorBase:AALB20_029347"/>
<dbReference type="GO" id="GO:0045471">
    <property type="term" value="P:response to ethanol"/>
    <property type="evidence" value="ECO:0007669"/>
    <property type="project" value="UniProtKB-ARBA"/>
</dbReference>
<dbReference type="InterPro" id="IPR039994">
    <property type="entry name" value="NO66-like"/>
</dbReference>
<evidence type="ECO:0000256" key="2">
    <source>
        <dbReference type="ARBA" id="ARBA00004123"/>
    </source>
</evidence>
<dbReference type="Gene3D" id="3.90.930.40">
    <property type="match status" value="1"/>
</dbReference>
<feature type="region of interest" description="Disordered" evidence="18">
    <location>
        <begin position="1"/>
        <end position="29"/>
    </location>
</feature>
<dbReference type="SMART" id="SM00558">
    <property type="entry name" value="JmjC"/>
    <property type="match status" value="1"/>
</dbReference>
<dbReference type="EnsemblMetazoa" id="AALB002711-RA">
    <property type="protein sequence ID" value="AALB002711-PA"/>
    <property type="gene ID" value="AALB002711"/>
</dbReference>
<dbReference type="PROSITE" id="PS51184">
    <property type="entry name" value="JMJC"/>
    <property type="match status" value="1"/>
</dbReference>
<evidence type="ECO:0000256" key="14">
    <source>
        <dbReference type="ARBA" id="ARBA00023242"/>
    </source>
</evidence>
<dbReference type="GO" id="GO:0005730">
    <property type="term" value="C:nucleolus"/>
    <property type="evidence" value="ECO:0007669"/>
    <property type="project" value="TreeGrafter"/>
</dbReference>
<keyword evidence="12" id="KW-0805">Transcription regulation</keyword>
<dbReference type="Gene3D" id="2.60.120.650">
    <property type="entry name" value="Cupin"/>
    <property type="match status" value="1"/>
</dbReference>
<evidence type="ECO:0000256" key="5">
    <source>
        <dbReference type="ARBA" id="ARBA00014940"/>
    </source>
</evidence>
<dbReference type="EC" id="1.14.11.27" evidence="4"/>
<reference evidence="20 21" key="1">
    <citation type="journal article" date="2017" name="G3 (Bethesda)">
        <title>The Physical Genome Mapping of Anopheles albimanus Corrected Scaffold Misassemblies and Identified Interarm Rearrangements in Genus Anopheles.</title>
        <authorList>
            <person name="Artemov G.N."/>
            <person name="Peery A.N."/>
            <person name="Jiang X."/>
            <person name="Tu Z."/>
            <person name="Stegniy V.N."/>
            <person name="Sharakhova M.V."/>
            <person name="Sharakhov I.V."/>
        </authorList>
    </citation>
    <scope>NUCLEOTIDE SEQUENCE [LARGE SCALE GENOMIC DNA]</scope>
    <source>
        <strain evidence="20 21">ALBI9_A</strain>
    </source>
</reference>
<keyword evidence="10" id="KW-0560">Oxidoreductase</keyword>
<feature type="compositionally biased region" description="Polar residues" evidence="18">
    <location>
        <begin position="92"/>
        <end position="106"/>
    </location>
</feature>
<evidence type="ECO:0000256" key="15">
    <source>
        <dbReference type="ARBA" id="ARBA00025670"/>
    </source>
</evidence>
<keyword evidence="19" id="KW-1133">Transmembrane helix</keyword>
<comment type="cofactor">
    <cofactor evidence="1">
        <name>Fe(2+)</name>
        <dbReference type="ChEBI" id="CHEBI:29033"/>
    </cofactor>
</comment>
<reference evidence="20" key="2">
    <citation type="submission" date="2022-08" db="UniProtKB">
        <authorList>
            <consortium name="EnsemblMetazoa"/>
        </authorList>
    </citation>
    <scope>IDENTIFICATION</scope>
    <source>
        <strain evidence="20">STECLA/ALBI9_A</strain>
    </source>
</reference>
<dbReference type="STRING" id="7167.A0A182F887"/>
<evidence type="ECO:0000256" key="3">
    <source>
        <dbReference type="ARBA" id="ARBA00010309"/>
    </source>
</evidence>
<evidence type="ECO:0000256" key="17">
    <source>
        <dbReference type="ARBA" id="ARBA00047915"/>
    </source>
</evidence>
<keyword evidence="9" id="KW-0223">Dioxygenase</keyword>
<dbReference type="FunFam" id="1.10.10.1500:FF:000001">
    <property type="entry name" value="ribosomal oxygenase 1 isoform X1"/>
    <property type="match status" value="1"/>
</dbReference>
<dbReference type="VEuPathDB" id="VectorBase:AALB20_031648"/>
<evidence type="ECO:0000256" key="18">
    <source>
        <dbReference type="SAM" id="MobiDB-lite"/>
    </source>
</evidence>
<keyword evidence="21" id="KW-1185">Reference proteome</keyword>
<comment type="catalytic activity">
    <reaction evidence="17">
        <text>N(6),N(6)-dimethyl-L-lysyl(36)-[histone H3] + 2 2-oxoglutarate + 2 O2 = L-lysyl(36)-[histone H3] + 2 formaldehyde + 2 succinate + 2 CO2</text>
        <dbReference type="Rhea" id="RHEA:42032"/>
        <dbReference type="Rhea" id="RHEA-COMP:9785"/>
        <dbReference type="Rhea" id="RHEA-COMP:9787"/>
        <dbReference type="ChEBI" id="CHEBI:15379"/>
        <dbReference type="ChEBI" id="CHEBI:16526"/>
        <dbReference type="ChEBI" id="CHEBI:16810"/>
        <dbReference type="ChEBI" id="CHEBI:16842"/>
        <dbReference type="ChEBI" id="CHEBI:29969"/>
        <dbReference type="ChEBI" id="CHEBI:30031"/>
        <dbReference type="ChEBI" id="CHEBI:61976"/>
        <dbReference type="EC" id="1.14.11.27"/>
    </reaction>
</comment>
<dbReference type="SUPFAM" id="SSF51197">
    <property type="entry name" value="Clavaminate synthase-like"/>
    <property type="match status" value="1"/>
</dbReference>
<feature type="compositionally biased region" description="Gly residues" evidence="18">
    <location>
        <begin position="15"/>
        <end position="26"/>
    </location>
</feature>
<dbReference type="GO" id="GO:0032453">
    <property type="term" value="F:histone H3K4 demethylase activity"/>
    <property type="evidence" value="ECO:0007669"/>
    <property type="project" value="TreeGrafter"/>
</dbReference>
<dbReference type="InterPro" id="IPR049043">
    <property type="entry name" value="WHD_RIOX1"/>
</dbReference>
<accession>A0A182F887</accession>
<dbReference type="PANTHER" id="PTHR13096:SF8">
    <property type="entry name" value="RIBOSOMAL OXYGENASE 1"/>
    <property type="match status" value="1"/>
</dbReference>
<dbReference type="Pfam" id="PF21233">
    <property type="entry name" value="WHD_RIOX1"/>
    <property type="match status" value="1"/>
</dbReference>
<proteinExistence type="inferred from homology"/>
<dbReference type="VEuPathDB" id="VectorBase:AALB017369"/>
<dbReference type="FunFam" id="3.90.930.40:FF:000001">
    <property type="entry name" value="ribosomal oxygenase 1 isoform X1"/>
    <property type="match status" value="1"/>
</dbReference>
<keyword evidence="6" id="KW-0678">Repressor</keyword>
<feature type="compositionally biased region" description="Basic residues" evidence="18">
    <location>
        <begin position="243"/>
        <end position="254"/>
    </location>
</feature>
<feature type="region of interest" description="Disordered" evidence="18">
    <location>
        <begin position="59"/>
        <end position="270"/>
    </location>
</feature>
<dbReference type="Pfam" id="PF16013">
    <property type="entry name" value="DUF4781"/>
    <property type="match status" value="2"/>
</dbReference>
<organism evidence="20 21">
    <name type="scientific">Anopheles albimanus</name>
    <name type="common">New world malaria mosquito</name>
    <dbReference type="NCBI Taxonomy" id="7167"/>
    <lineage>
        <taxon>Eukaryota</taxon>
        <taxon>Metazoa</taxon>
        <taxon>Ecdysozoa</taxon>
        <taxon>Arthropoda</taxon>
        <taxon>Hexapoda</taxon>
        <taxon>Insecta</taxon>
        <taxon>Pterygota</taxon>
        <taxon>Neoptera</taxon>
        <taxon>Endopterygota</taxon>
        <taxon>Diptera</taxon>
        <taxon>Nematocera</taxon>
        <taxon>Culicoidea</taxon>
        <taxon>Culicidae</taxon>
        <taxon>Anophelinae</taxon>
        <taxon>Anopheles</taxon>
    </lineage>
</organism>
<keyword evidence="14" id="KW-0539">Nucleus</keyword>
<dbReference type="PANTHER" id="PTHR13096">
    <property type="entry name" value="MINA53 MYC INDUCED NUCLEAR ANTIGEN"/>
    <property type="match status" value="1"/>
</dbReference>
<dbReference type="GO" id="GO:0046872">
    <property type="term" value="F:metal ion binding"/>
    <property type="evidence" value="ECO:0007669"/>
    <property type="project" value="UniProtKB-KW"/>
</dbReference>
<evidence type="ECO:0000256" key="1">
    <source>
        <dbReference type="ARBA" id="ARBA00001954"/>
    </source>
</evidence>
<keyword evidence="13" id="KW-0804">Transcription</keyword>
<comment type="similarity">
    <text evidence="3">Belongs to the ROX family. NO66 subfamily.</text>
</comment>
<feature type="transmembrane region" description="Helical" evidence="19">
    <location>
        <begin position="1931"/>
        <end position="1948"/>
    </location>
</feature>
<evidence type="ECO:0000256" key="16">
    <source>
        <dbReference type="ARBA" id="ARBA00030632"/>
    </source>
</evidence>
<comment type="function">
    <text evidence="15">Oxygenase that can act as both a histone lysine demethylase and a ribosomal histidine hydroxylase. Specifically demethylates 'Lys-4' (H3K4me) and 'Lys-36' (H3K36me) of histone H3, thereby playing a central role in histone code.</text>
</comment>
<feature type="compositionally biased region" description="Low complexity" evidence="18">
    <location>
        <begin position="217"/>
        <end position="233"/>
    </location>
</feature>
<evidence type="ECO:0000256" key="13">
    <source>
        <dbReference type="ARBA" id="ARBA00023163"/>
    </source>
</evidence>
<name>A0A182F887_ANOAL</name>
<evidence type="ECO:0000313" key="21">
    <source>
        <dbReference type="Proteomes" id="UP000069272"/>
    </source>
</evidence>
<evidence type="ECO:0000256" key="8">
    <source>
        <dbReference type="ARBA" id="ARBA00022853"/>
    </source>
</evidence>
<feature type="compositionally biased region" description="Low complexity" evidence="18">
    <location>
        <begin position="308"/>
        <end position="325"/>
    </location>
</feature>
<evidence type="ECO:0000256" key="19">
    <source>
        <dbReference type="SAM" id="Phobius"/>
    </source>
</evidence>
<comment type="subcellular location">
    <subcellularLocation>
        <location evidence="2">Nucleus</location>
    </subcellularLocation>
</comment>
<sequence>MYKVDEEEYKLASNSGGGGGGSGGGCFLPQRAMTTMDTRSPLVLIEAPLVIPGVTTAAAAATAVSETPSNKKASQKRKKSVASPAVAAISGSDGQQQRSSTPTSKGKTAATPEVMNGDGERLATSLPAGAPAPKKQKKKHPSEGGLETASGKSGKKKPAKQMRFHIKLYPPKPPVATGSTTAATAKKKKTKSAMAASAKQNAGAGAGAGAVMPVADSSSATPSASNSATPSTPVAGAPQGGKKPTKRNRSKANKKMTPSTTAMPVGETKNGAGEAVNRFMLPPTTSFTPWKNVQIKVEPKSARDAGADSEAGDAGPSGGISAAGPSRQRIHYASVVGGGAGSAGAGGSGLVPAELDSVTIGRQTFAWLIGPMGVEEFGTAYWERKPLLVQRNDRHYYAGLLSRAMIDEMLRTNNIEYTKNIDITSYVGGQRETHNPEGRVLPPEMWHYYGEGCSVRMLNPQTYLRTIYELNVKLQEYFHCMTGANFYLTPPNSQGFAPHYDDIEAFVLQIEGRKRWRLYPPRRRQEVLARVSSENIAEHELAPPIIDVVLEAGDLLYFPRGCIHQAATVPGAHSLHVTLSVYQRNSWADLFEQMLPIALATAADEDQQFRAGLPFDLHQHFGIVHSDEVSSERRRLTVRLRAMFDRLFSDAAIDAAVDQLAKRFQHDALPPMVDFTEWDDTVYGRANYEFRPDGTVECARPIEETCSVRLLRRNILRLVSEEDKLRIYYHTDNSREYHQYEANFLELDSETALGVELLIKMYPRYIPVSSLPVDDRLEFIRSLWEKGLIVCRRPPSLPSPSLPATAAAPDVRRIMATEARVPALLTKQLQRLLDRDVVLDARERSERANRFFPARNVTEVTNLLGLIFDWQPLEDATADNIHNRLLFNEADCRKHLQPVVARMRSYHFNCLPMMMVTEKAGAQLTWMVRVLYNPDSKCAEPQIDYIDPFLRRYESFEQFLESNRLPACTLYYPRQGRVQYDYAHDGQLLVDGRKIVPDSQVLRHLATISSVSAMALALTPLGGVTAAVVAVGMNIPSLGFAINDLVDGVKHEKASTVALRATLLTVNVMSFAQVGLVAGCKVARLRGLLTPEKLKLLETAERVVTNINKFVAPTAVATCVLLVSRSDWDGLSSQEQLLLAANLCLAFRELVSLATAQRLMQLCNRLGLVRFFQTTCKNLTVGYDRLRILIEPYVEPMMRFMMEYLEQNISFTVDDDFGAITIFGYKLSVPKLFSLDESVLLEVIKQLRVGYMAAQQTFKSVNEALATKNLLSSPGLPLDVINAVIELCSALRSLRDAAVKLAESIRFGNGHTFTMETLLAWWHAPAHDRIPVLRALVALERDQTEQLNVLRSTKRLKDEDLFRWLAISSKERYIPSLLDALLDVAKRIPRMPLVFDDEQRIVIDELLAIGGNEYNGVSIGNRDVLLHDRQFLRLCRDASTDPSLFELGRQAWVRTCSQQNPQFETIDLLSALMGAGRLPLTLAQALNYTLPDIDATVAKVYYGTLFACQVFNWTGSTAPGEEQLVTLRARFAELVTLVESKYRMVGFKRMQIPETTSDGADGLSDEEVIALARTLLSCPDENPISSRRKQAPVVPFGPAERAALWLHFVPALRHPDGRQQILTTITDLLANGEGQLIVDERNGTVRCDTDGAYMVMFYRGAAKIILELIPTDYGDMRGSIYLCSMKATAVKWNPKPSGTQAAEATIRGAGQSHLALDAGAAGLDGMASSEQIAELMDEFLHRHLALRRSLKAKLANQWFVANSETQTANMLGFMLGCEPLETAQLECCETEPLFEPDLYERYLLPIVKRMPSREFSFLPLVLEHKGQPGTTELSLLIRVRCDRPHHAKFCYLDLARRRYAGYPEFLHSNRFPPCTLWCPRNGTISYDTSGRLRVSGWKVKKRRGELWKTLSVVGNIGAIVLTMAVPEFAPLLVLVTLPITGFSIVDLVDGIRHERNAVIAFRATAVATNLITFASIGLTVACQSVRLRQLLTADQLKLLQSAESFLQVANSSMVTTYALASIVGSVSGFASLTKLEWLLLAANLCLAHRKCLTLQAAQDLIARLELRGIATFFLTTCRNIKLRYRELIAIIEPYLDTVLPFVLDVLMQGVEFSVTDDFTEITVFGHRFQFRTLLNVDPKLLKSLFAQLADRAGELVDSVGKCLQQVAHSNSLFGDAPTLLELLQALLELGGRLKALKESADLLFNAIRFGRGLEFTRETLLAWWRAPSHDRIALLRALVALERHQTEQLNVLRSSERLKDEDLFRWLVESVNVGDPGVAHDCYTLLLHSLLDVVQRLPSSSVIVFDGEQRIVIDELLAIEVSEYNAVSTGNRDVLLNDRRFLQLCRDGSVPGYDLLKRAHGTWLRTCTQEHSQLETIGLLVDLLRSDEPRLPIRLSRALDIALEVAGYTVGTMYYAILFASHALRTHDCEATSSSAVEARFRHLLIVAENHRLATADPTHRREERTSAEDEELVALLSRLNTDGDSDDERATWHWHDADARAQIGPHDRDTFLFANLREESWR</sequence>
<dbReference type="InterPro" id="IPR031962">
    <property type="entry name" value="DUF4781"/>
</dbReference>
<dbReference type="Pfam" id="PF08007">
    <property type="entry name" value="JmjC_2"/>
    <property type="match status" value="1"/>
</dbReference>
<dbReference type="VEuPathDB" id="VectorBase:AALB20_030461"/>
<feature type="compositionally biased region" description="Low complexity" evidence="18">
    <location>
        <begin position="192"/>
        <end position="203"/>
    </location>
</feature>
<evidence type="ECO:0000313" key="20">
    <source>
        <dbReference type="EnsemblMetazoa" id="AALB002711-PA"/>
    </source>
</evidence>
<keyword evidence="7" id="KW-0479">Metal-binding</keyword>
<evidence type="ECO:0000256" key="9">
    <source>
        <dbReference type="ARBA" id="ARBA00022964"/>
    </source>
</evidence>
<dbReference type="Gene3D" id="1.10.10.1500">
    <property type="entry name" value="JmjC domain-containing ribosomal oxygenase (ROX), dimer domain"/>
    <property type="match status" value="1"/>
</dbReference>
<keyword evidence="8" id="KW-0156">Chromatin regulator</keyword>
<evidence type="ECO:0000256" key="7">
    <source>
        <dbReference type="ARBA" id="ARBA00022723"/>
    </source>
</evidence>
<dbReference type="FunFam" id="2.60.120.650:FF:000013">
    <property type="entry name" value="Ribosomal oxygenase 1"/>
    <property type="match status" value="1"/>
</dbReference>
<keyword evidence="19" id="KW-0472">Membrane</keyword>
<feature type="region of interest" description="Disordered" evidence="18">
    <location>
        <begin position="299"/>
        <end position="325"/>
    </location>
</feature>
<evidence type="ECO:0000256" key="4">
    <source>
        <dbReference type="ARBA" id="ARBA00013246"/>
    </source>
</evidence>
<dbReference type="PROSITE" id="PS51257">
    <property type="entry name" value="PROKAR_LIPOPROTEIN"/>
    <property type="match status" value="1"/>
</dbReference>
<protein>
    <recommendedName>
        <fullName evidence="5">Bifunctional lysine-specific demethylase and histidyl-hydroxylase NO66</fullName>
        <ecNumber evidence="4">1.14.11.27</ecNumber>
    </recommendedName>
    <alternativeName>
        <fullName evidence="16">Histone lysine demethylase NO66</fullName>
    </alternativeName>
</protein>
<keyword evidence="19" id="KW-0812">Transmembrane</keyword>
<evidence type="ECO:0000256" key="6">
    <source>
        <dbReference type="ARBA" id="ARBA00022491"/>
    </source>
</evidence>
<dbReference type="Proteomes" id="UP000069272">
    <property type="component" value="Chromosome 2R"/>
</dbReference>
<feature type="transmembrane region" description="Helical" evidence="19">
    <location>
        <begin position="1960"/>
        <end position="1981"/>
    </location>
</feature>
<dbReference type="InterPro" id="IPR003347">
    <property type="entry name" value="JmjC_dom"/>
</dbReference>